<dbReference type="GO" id="GO:0005829">
    <property type="term" value="C:cytosol"/>
    <property type="evidence" value="ECO:0007669"/>
    <property type="project" value="TreeGrafter"/>
</dbReference>
<accession>A0A1Y2K111</accession>
<organism evidence="4 5">
    <name type="scientific">Magnetofaba australis IT-1</name>
    <dbReference type="NCBI Taxonomy" id="1434232"/>
    <lineage>
        <taxon>Bacteria</taxon>
        <taxon>Pseudomonadati</taxon>
        <taxon>Pseudomonadota</taxon>
        <taxon>Magnetococcia</taxon>
        <taxon>Magnetococcales</taxon>
        <taxon>Magnetococcaceae</taxon>
        <taxon>Magnetofaba</taxon>
    </lineage>
</organism>
<dbReference type="AlphaFoldDB" id="A0A1Y2K111"/>
<dbReference type="GO" id="GO:0009228">
    <property type="term" value="P:thiamine biosynthetic process"/>
    <property type="evidence" value="ECO:0007669"/>
    <property type="project" value="InterPro"/>
</dbReference>
<dbReference type="NCBIfam" id="TIGR00097">
    <property type="entry name" value="HMP-P_kinase"/>
    <property type="match status" value="1"/>
</dbReference>
<dbReference type="PANTHER" id="PTHR20858:SF17">
    <property type="entry name" value="HYDROXYMETHYLPYRIMIDINE_PHOSPHOMETHYLPYRIMIDINE KINASE THI20-RELATED"/>
    <property type="match status" value="1"/>
</dbReference>
<comment type="caution">
    <text evidence="4">The sequence shown here is derived from an EMBL/GenBank/DDBJ whole genome shotgun (WGS) entry which is preliminary data.</text>
</comment>
<dbReference type="Proteomes" id="UP000194003">
    <property type="component" value="Unassembled WGS sequence"/>
</dbReference>
<keyword evidence="4" id="KW-0808">Transferase</keyword>
<dbReference type="STRING" id="1434232.MAIT1_00964"/>
<dbReference type="GO" id="GO:0009229">
    <property type="term" value="P:thiamine diphosphate biosynthetic process"/>
    <property type="evidence" value="ECO:0007669"/>
    <property type="project" value="UniProtKB-UniPathway"/>
</dbReference>
<reference evidence="4 5" key="1">
    <citation type="journal article" date="2016" name="BMC Genomics">
        <title>Combined genomic and structural analyses of a cultured magnetotactic bacterium reveals its niche adaptation to a dynamic environment.</title>
        <authorList>
            <person name="Araujo A.C."/>
            <person name="Morillo V."/>
            <person name="Cypriano J."/>
            <person name="Teixeira L.C."/>
            <person name="Leao P."/>
            <person name="Lyra S."/>
            <person name="Almeida L.G."/>
            <person name="Bazylinski D.A."/>
            <person name="Vasconcellos A.T."/>
            <person name="Abreu F."/>
            <person name="Lins U."/>
        </authorList>
    </citation>
    <scope>NUCLEOTIDE SEQUENCE [LARGE SCALE GENOMIC DNA]</scope>
    <source>
        <strain evidence="4 5">IT-1</strain>
    </source>
</reference>
<dbReference type="InterPro" id="IPR029056">
    <property type="entry name" value="Ribokinase-like"/>
</dbReference>
<dbReference type="GO" id="GO:0008972">
    <property type="term" value="F:phosphomethylpyrimidine kinase activity"/>
    <property type="evidence" value="ECO:0007669"/>
    <property type="project" value="InterPro"/>
</dbReference>
<dbReference type="GO" id="GO:0008902">
    <property type="term" value="F:hydroxymethylpyrimidine kinase activity"/>
    <property type="evidence" value="ECO:0007669"/>
    <property type="project" value="UniProtKB-EC"/>
</dbReference>
<dbReference type="InterPro" id="IPR013749">
    <property type="entry name" value="PM/HMP-P_kinase-1"/>
</dbReference>
<dbReference type="RefSeq" id="WP_198947979.1">
    <property type="nucleotide sequence ID" value="NZ_LVJN01000021.1"/>
</dbReference>
<evidence type="ECO:0000256" key="1">
    <source>
        <dbReference type="ARBA" id="ARBA00004948"/>
    </source>
</evidence>
<gene>
    <name evidence="4" type="ORF">MAIT1_00964</name>
</gene>
<dbReference type="InterPro" id="IPR004399">
    <property type="entry name" value="HMP/HMP-P_kinase_dom"/>
</dbReference>
<evidence type="ECO:0000313" key="4">
    <source>
        <dbReference type="EMBL" id="OSM00443.1"/>
    </source>
</evidence>
<evidence type="ECO:0000259" key="3">
    <source>
        <dbReference type="Pfam" id="PF08543"/>
    </source>
</evidence>
<dbReference type="Gene3D" id="3.40.1190.20">
    <property type="match status" value="1"/>
</dbReference>
<evidence type="ECO:0000256" key="2">
    <source>
        <dbReference type="ARBA" id="ARBA00012135"/>
    </source>
</evidence>
<protein>
    <recommendedName>
        <fullName evidence="2">hydroxymethylpyrimidine kinase</fullName>
        <ecNumber evidence="2">2.7.1.49</ecNumber>
    </recommendedName>
</protein>
<dbReference type="UniPathway" id="UPA00060">
    <property type="reaction ID" value="UER00138"/>
</dbReference>
<proteinExistence type="predicted"/>
<name>A0A1Y2K111_9PROT</name>
<comment type="pathway">
    <text evidence="1">Cofactor biosynthesis; thiamine diphosphate biosynthesis.</text>
</comment>
<sequence length="261" mass="26454">MLSVAGSDPTAGAGLQADLKSIHALGGYAATAVTAVTVQNTHGVTQVAPLAGELVAAQMRAVLADLPVQAIKLGMLGDGAVTNAVADVLNDYADIPLVADTVMRGGGGVNGDALLADAAVSLFKQRIAPRAALITPNIPETERLIGQSPRNEAQMAGAARALCEQLGCGAALITGGHLPGEMVMDLLYHAGQVRVFHAPRLPDAHGFHGTGCALASACAVGLARGEAMEEAVSHAIGFVREAIVHAYNLGGGQWLLNHKAG</sequence>
<feature type="domain" description="Pyridoxamine kinase/Phosphomethylpyrimidine kinase" evidence="3">
    <location>
        <begin position="8"/>
        <end position="253"/>
    </location>
</feature>
<keyword evidence="4" id="KW-0418">Kinase</keyword>
<dbReference type="Pfam" id="PF08543">
    <property type="entry name" value="Phos_pyr_kin"/>
    <property type="match status" value="1"/>
</dbReference>
<dbReference type="SUPFAM" id="SSF53613">
    <property type="entry name" value="Ribokinase-like"/>
    <property type="match status" value="1"/>
</dbReference>
<evidence type="ECO:0000313" key="5">
    <source>
        <dbReference type="Proteomes" id="UP000194003"/>
    </source>
</evidence>
<keyword evidence="5" id="KW-1185">Reference proteome</keyword>
<dbReference type="CDD" id="cd01169">
    <property type="entry name" value="HMPP_kinase"/>
    <property type="match status" value="1"/>
</dbReference>
<dbReference type="EMBL" id="LVJN01000021">
    <property type="protein sequence ID" value="OSM00443.1"/>
    <property type="molecule type" value="Genomic_DNA"/>
</dbReference>
<dbReference type="EC" id="2.7.1.49" evidence="2"/>
<dbReference type="PANTHER" id="PTHR20858">
    <property type="entry name" value="PHOSPHOMETHYLPYRIMIDINE KINASE"/>
    <property type="match status" value="1"/>
</dbReference>